<dbReference type="Pfam" id="PF21762">
    <property type="entry name" value="DEDDh_C"/>
    <property type="match status" value="1"/>
</dbReference>
<feature type="compositionally biased region" description="Basic and acidic residues" evidence="1">
    <location>
        <begin position="253"/>
        <end position="266"/>
    </location>
</feature>
<evidence type="ECO:0000313" key="3">
    <source>
        <dbReference type="EMBL" id="KAL1607589.1"/>
    </source>
</evidence>
<keyword evidence="4" id="KW-1185">Reference proteome</keyword>
<evidence type="ECO:0000313" key="4">
    <source>
        <dbReference type="Proteomes" id="UP001521222"/>
    </source>
</evidence>
<evidence type="ECO:0000259" key="2">
    <source>
        <dbReference type="Pfam" id="PF21762"/>
    </source>
</evidence>
<feature type="compositionally biased region" description="Gly residues" evidence="1">
    <location>
        <begin position="340"/>
        <end position="350"/>
    </location>
</feature>
<organism evidence="3 4">
    <name type="scientific">Nothophoma quercina</name>
    <dbReference type="NCBI Taxonomy" id="749835"/>
    <lineage>
        <taxon>Eukaryota</taxon>
        <taxon>Fungi</taxon>
        <taxon>Dikarya</taxon>
        <taxon>Ascomycota</taxon>
        <taxon>Pezizomycotina</taxon>
        <taxon>Dothideomycetes</taxon>
        <taxon>Pleosporomycetidae</taxon>
        <taxon>Pleosporales</taxon>
        <taxon>Pleosporineae</taxon>
        <taxon>Didymellaceae</taxon>
        <taxon>Nothophoma</taxon>
    </lineage>
</organism>
<dbReference type="InterPro" id="IPR012337">
    <property type="entry name" value="RNaseH-like_sf"/>
</dbReference>
<protein>
    <recommendedName>
        <fullName evidence="2">Gfd2/YDR514C-like C-terminal domain-containing protein</fullName>
    </recommendedName>
</protein>
<name>A0ABR3RU11_9PLEO</name>
<feature type="domain" description="Gfd2/YDR514C-like C-terminal" evidence="2">
    <location>
        <begin position="15"/>
        <end position="216"/>
    </location>
</feature>
<gene>
    <name evidence="3" type="ORF">SLS59_002558</name>
</gene>
<dbReference type="InterPro" id="IPR040151">
    <property type="entry name" value="Gfd2/YDR514C-like"/>
</dbReference>
<accession>A0ABR3RU11</accession>
<feature type="region of interest" description="Disordered" evidence="1">
    <location>
        <begin position="253"/>
        <end position="394"/>
    </location>
</feature>
<dbReference type="EMBL" id="JAKIXB020000006">
    <property type="protein sequence ID" value="KAL1607589.1"/>
    <property type="molecule type" value="Genomic_DNA"/>
</dbReference>
<dbReference type="Gene3D" id="3.30.420.10">
    <property type="entry name" value="Ribonuclease H-like superfamily/Ribonuclease H"/>
    <property type="match status" value="1"/>
</dbReference>
<proteinExistence type="predicted"/>
<dbReference type="SUPFAM" id="SSF53098">
    <property type="entry name" value="Ribonuclease H-like"/>
    <property type="match status" value="1"/>
</dbReference>
<dbReference type="PANTHER" id="PTHR28083:SF1">
    <property type="entry name" value="GOOD FOR FULL DBP5 ACTIVITY PROTEIN 2"/>
    <property type="match status" value="1"/>
</dbReference>
<dbReference type="InterPro" id="IPR048519">
    <property type="entry name" value="Gfd2/YDR514C-like_C"/>
</dbReference>
<comment type="caution">
    <text evidence="3">The sequence shown here is derived from an EMBL/GenBank/DDBJ whole genome shotgun (WGS) entry which is preliminary data.</text>
</comment>
<dbReference type="InterPro" id="IPR036397">
    <property type="entry name" value="RNaseH_sf"/>
</dbReference>
<dbReference type="Proteomes" id="UP001521222">
    <property type="component" value="Unassembled WGS sequence"/>
</dbReference>
<evidence type="ECO:0000256" key="1">
    <source>
        <dbReference type="SAM" id="MobiDB-lite"/>
    </source>
</evidence>
<dbReference type="PANTHER" id="PTHR28083">
    <property type="entry name" value="GOOD FOR FULL DBP5 ACTIVITY PROTEIN 2"/>
    <property type="match status" value="1"/>
</dbReference>
<sequence length="394" mass="42798">MSTLPVPFDFDQSVVFVCVDVESYERAHHKITEVGVATLDTRELNGMPPGQDGKDWRNLICARHFRIKEHVHLVNSEFVSGYPEGFDFGESTIVSLAEAPAHVAACFSPPFGARHSNGVDSILDLTKGVNLDDKRNIVFLGHDTSGDVRYLQDLGYDPLKVENMLEALDTATLYRFWRREQNGTSLGKILYDFDIAGYKLHNAGNDAVYTLQALLGICVREASIRGSSELDSMRSSEKSARLAVALEEAQQKVNDEADGWSDHELEGDGGAPVPLTVSAPKPAPAYTSPQLSSDRNDRGAFRGRGRGRGGSQSALYNPHGSTDGYSNGSGRGRGRSDRGQPGGIRGGYSKGGLDRADRYPNTPSRGRGGYRGRGNHNNTEDTAPGAQVRLIDLD</sequence>
<reference evidence="3 4" key="1">
    <citation type="submission" date="2024-02" db="EMBL/GenBank/DDBJ databases">
        <title>De novo assembly and annotation of 12 fungi associated with fruit tree decline syndrome in Ontario, Canada.</title>
        <authorList>
            <person name="Sulman M."/>
            <person name="Ellouze W."/>
            <person name="Ilyukhin E."/>
        </authorList>
    </citation>
    <scope>NUCLEOTIDE SEQUENCE [LARGE SCALE GENOMIC DNA]</scope>
    <source>
        <strain evidence="3 4">M97-236</strain>
    </source>
</reference>